<dbReference type="InterPro" id="IPR019476">
    <property type="entry name" value="T4SS_TraD_DNA-bd"/>
</dbReference>
<protein>
    <submittedName>
        <fullName evidence="3">TraD</fullName>
    </submittedName>
</protein>
<comment type="caution">
    <text evidence="3">The sequence shown here is derived from an EMBL/GenBank/DDBJ whole genome shotgun (WGS) entry which is preliminary data.</text>
</comment>
<dbReference type="AlphaFoldDB" id="A0A0E3CGS1"/>
<name>A0A0E3CGS1_9BURK</name>
<dbReference type="InterPro" id="IPR027417">
    <property type="entry name" value="P-loop_NTPase"/>
</dbReference>
<dbReference type="NCBIfam" id="TIGR03743">
    <property type="entry name" value="SXT_TraD"/>
    <property type="match status" value="1"/>
</dbReference>
<dbReference type="Gene3D" id="3.40.50.300">
    <property type="entry name" value="P-loop containing nucleotide triphosphate hydrolases"/>
    <property type="match status" value="2"/>
</dbReference>
<gene>
    <name evidence="3" type="ORF">P608_10045</name>
</gene>
<proteinExistence type="predicted"/>
<evidence type="ECO:0000313" key="4">
    <source>
        <dbReference type="Proteomes" id="UP000029549"/>
    </source>
</evidence>
<dbReference type="Proteomes" id="UP000029549">
    <property type="component" value="Unassembled WGS sequence"/>
</dbReference>
<dbReference type="SUPFAM" id="SSF52540">
    <property type="entry name" value="P-loop containing nucleoside triphosphate hydrolases"/>
    <property type="match status" value="1"/>
</dbReference>
<accession>A0A0E3CGS1</accession>
<dbReference type="EMBL" id="AWTP01000104">
    <property type="protein sequence ID" value="KGH12681.1"/>
    <property type="molecule type" value="Genomic_DNA"/>
</dbReference>
<dbReference type="CDD" id="cd01127">
    <property type="entry name" value="TrwB_TraG_TraD_VirD4"/>
    <property type="match status" value="2"/>
</dbReference>
<dbReference type="RefSeq" id="WP_034394011.1">
    <property type="nucleotide sequence ID" value="NZ_AWTO01000156.1"/>
</dbReference>
<evidence type="ECO:0000259" key="2">
    <source>
        <dbReference type="Pfam" id="PF12696"/>
    </source>
</evidence>
<feature type="domain" description="Type IV secretion system coupling protein TraD DNA-binding" evidence="1">
    <location>
        <begin position="170"/>
        <end position="212"/>
    </location>
</feature>
<organism evidence="3 4">
    <name type="scientific">Comamonas thiooxydans</name>
    <dbReference type="NCBI Taxonomy" id="363952"/>
    <lineage>
        <taxon>Bacteria</taxon>
        <taxon>Pseudomonadati</taxon>
        <taxon>Pseudomonadota</taxon>
        <taxon>Betaproteobacteria</taxon>
        <taxon>Burkholderiales</taxon>
        <taxon>Comamonadaceae</taxon>
        <taxon>Comamonas</taxon>
    </lineage>
</organism>
<evidence type="ECO:0000259" key="1">
    <source>
        <dbReference type="Pfam" id="PF10412"/>
    </source>
</evidence>
<dbReference type="InterPro" id="IPR022458">
    <property type="entry name" value="Conjugative_coupling_TraG/TraD"/>
</dbReference>
<dbReference type="PANTHER" id="PTHR30121:SF6">
    <property type="entry name" value="SLR6007 PROTEIN"/>
    <property type="match status" value="1"/>
</dbReference>
<feature type="domain" description="TraD/TraG TraM recognition site" evidence="2">
    <location>
        <begin position="472"/>
        <end position="584"/>
    </location>
</feature>
<dbReference type="Pfam" id="PF12696">
    <property type="entry name" value="TraG-D_C"/>
    <property type="match status" value="1"/>
</dbReference>
<reference evidence="3 4" key="1">
    <citation type="submission" date="2013-09" db="EMBL/GenBank/DDBJ databases">
        <title>High correlation between genotypes and phenotypes of environmental bacteria Comamonas testosteroni strains.</title>
        <authorList>
            <person name="Liu L."/>
            <person name="Zhu W."/>
            <person name="Xia X."/>
            <person name="Xu B."/>
            <person name="Luo M."/>
            <person name="Wang G."/>
        </authorList>
    </citation>
    <scope>NUCLEOTIDE SEQUENCE [LARGE SCALE GENOMIC DNA]</scope>
    <source>
        <strain evidence="3 4">DF2</strain>
    </source>
</reference>
<dbReference type="Pfam" id="PF10412">
    <property type="entry name" value="TrwB_AAD_bind"/>
    <property type="match status" value="1"/>
</dbReference>
<sequence length="622" mass="69776">MAIEYDALAYEMPWRPNYEKRAVMGWGLATFGAMCVQQVTEMPPQPFYWMAGIGATMAMARLPKAYKLHKLQEHLKGRPLEFIKISEVQKMISKHKDELWLGKGFIWENRHAQRVFEILRRDWSSITNQKSLLETLLLRLNLKASKELEMGQPWIHGVEPNEVDLYQPLKHVEGHSLWVGTTGSGKTRAFDVNIAQAIMRNEVVIIIDPKGDKEMRDNARRTCEAMGTPERFIQFHPAFPEESVRIDPLRNFTRGTEIASRLAALIPSEAGADPFKSFGWQALNNIVQGLLICHERPNLIKLRRYLEGGAEGLVVKAVKTYSEKVDPHWEEKAAPYLEKVKNASLDKQAVALMKFYLAEIQPTFPSSELEGLLNMYQHDATHFGKMVSNLLPIMNMLTSGDIGALLSPDPNDLSDERPITDNAKIINNGMVAYIGLDSLTDSMVGSAIGSIYLSDLTAVAGGRYNYGVDNRPVNIFIDEAAEVLNDPTIQLLNKGRGAKMRLFVATQTIADFTTRLGSQEKALQVLGNINNIFALRVTDTESQKYIAENLPMTRVKYVMRNQGHNTDGDQPIMHGGNQGERLMEEEAELFPSQLLGMLPNLEFIGKISGGRVVKGRLPILTS</sequence>
<dbReference type="InterPro" id="IPR032689">
    <property type="entry name" value="TraG-D_C"/>
</dbReference>
<keyword evidence="4" id="KW-1185">Reference proteome</keyword>
<evidence type="ECO:0000313" key="3">
    <source>
        <dbReference type="EMBL" id="KGH12681.1"/>
    </source>
</evidence>
<dbReference type="PANTHER" id="PTHR30121">
    <property type="entry name" value="UNCHARACTERIZED PROTEIN YJGR-RELATED"/>
    <property type="match status" value="1"/>
</dbReference>
<dbReference type="InterPro" id="IPR051162">
    <property type="entry name" value="T4SS_component"/>
</dbReference>